<dbReference type="PANTHER" id="PTHR45444">
    <property type="entry name" value="XANTHINE DEHYDROGENASE"/>
    <property type="match status" value="1"/>
</dbReference>
<dbReference type="SUPFAM" id="SSF54292">
    <property type="entry name" value="2Fe-2S ferredoxin-like"/>
    <property type="match status" value="1"/>
</dbReference>
<dbReference type="Gene3D" id="1.10.150.120">
    <property type="entry name" value="[2Fe-2S]-binding domain"/>
    <property type="match status" value="1"/>
</dbReference>
<dbReference type="InterPro" id="IPR001041">
    <property type="entry name" value="2Fe-2S_ferredoxin-type"/>
</dbReference>
<dbReference type="InterPro" id="IPR036884">
    <property type="entry name" value="2Fe-2S-bd_dom_sf"/>
</dbReference>
<organism evidence="7 8">
    <name type="scientific">Sphagnurus paluster</name>
    <dbReference type="NCBI Taxonomy" id="117069"/>
    <lineage>
        <taxon>Eukaryota</taxon>
        <taxon>Fungi</taxon>
        <taxon>Dikarya</taxon>
        <taxon>Basidiomycota</taxon>
        <taxon>Agaricomycotina</taxon>
        <taxon>Agaricomycetes</taxon>
        <taxon>Agaricomycetidae</taxon>
        <taxon>Agaricales</taxon>
        <taxon>Tricholomatineae</taxon>
        <taxon>Lyophyllaceae</taxon>
        <taxon>Sphagnurus</taxon>
    </lineage>
</organism>
<evidence type="ECO:0000256" key="1">
    <source>
        <dbReference type="ARBA" id="ARBA00022714"/>
    </source>
</evidence>
<evidence type="ECO:0000256" key="3">
    <source>
        <dbReference type="ARBA" id="ARBA00023002"/>
    </source>
</evidence>
<reference evidence="7" key="1">
    <citation type="submission" date="2021-02" db="EMBL/GenBank/DDBJ databases">
        <authorList>
            <person name="Nieuwenhuis M."/>
            <person name="Van De Peppel L.J.J."/>
        </authorList>
    </citation>
    <scope>NUCLEOTIDE SEQUENCE</scope>
    <source>
        <strain evidence="7">D49</strain>
    </source>
</reference>
<keyword evidence="3" id="KW-0560">Oxidoreductase</keyword>
<dbReference type="GO" id="GO:0051537">
    <property type="term" value="F:2 iron, 2 sulfur cluster binding"/>
    <property type="evidence" value="ECO:0007669"/>
    <property type="project" value="UniProtKB-KW"/>
</dbReference>
<evidence type="ECO:0000259" key="6">
    <source>
        <dbReference type="PROSITE" id="PS51085"/>
    </source>
</evidence>
<dbReference type="InterPro" id="IPR036010">
    <property type="entry name" value="2Fe-2S_ferredoxin-like_sf"/>
</dbReference>
<accession>A0A9P7FRS5</accession>
<reference evidence="7" key="2">
    <citation type="submission" date="2021-10" db="EMBL/GenBank/DDBJ databases">
        <title>Phylogenomics reveals ancestral predisposition of the termite-cultivated fungus Termitomyces towards a domesticated lifestyle.</title>
        <authorList>
            <person name="Auxier B."/>
            <person name="Grum-Grzhimaylo A."/>
            <person name="Cardenas M.E."/>
            <person name="Lodge J.D."/>
            <person name="Laessoe T."/>
            <person name="Pedersen O."/>
            <person name="Smith M.E."/>
            <person name="Kuyper T.W."/>
            <person name="Franco-Molano E.A."/>
            <person name="Baroni T.J."/>
            <person name="Aanen D.K."/>
        </authorList>
    </citation>
    <scope>NUCLEOTIDE SEQUENCE</scope>
    <source>
        <strain evidence="7">D49</strain>
    </source>
</reference>
<dbReference type="SUPFAM" id="SSF47741">
    <property type="entry name" value="CO dehydrogenase ISP C-domain like"/>
    <property type="match status" value="1"/>
</dbReference>
<dbReference type="PANTHER" id="PTHR45444:SF3">
    <property type="entry name" value="XANTHINE DEHYDROGENASE"/>
    <property type="match status" value="1"/>
</dbReference>
<evidence type="ECO:0000256" key="5">
    <source>
        <dbReference type="ARBA" id="ARBA00023014"/>
    </source>
</evidence>
<evidence type="ECO:0000256" key="4">
    <source>
        <dbReference type="ARBA" id="ARBA00023004"/>
    </source>
</evidence>
<keyword evidence="4" id="KW-0408">Iron</keyword>
<dbReference type="GO" id="GO:0016491">
    <property type="term" value="F:oxidoreductase activity"/>
    <property type="evidence" value="ECO:0007669"/>
    <property type="project" value="UniProtKB-KW"/>
</dbReference>
<dbReference type="PROSITE" id="PS51085">
    <property type="entry name" value="2FE2S_FER_2"/>
    <property type="match status" value="1"/>
</dbReference>
<dbReference type="PROSITE" id="PS00197">
    <property type="entry name" value="2FE2S_FER_1"/>
    <property type="match status" value="1"/>
</dbReference>
<dbReference type="OrthoDB" id="8300278at2759"/>
<dbReference type="EMBL" id="JABCKI010005872">
    <property type="protein sequence ID" value="KAG5636983.1"/>
    <property type="molecule type" value="Genomic_DNA"/>
</dbReference>
<dbReference type="Gene3D" id="3.10.20.30">
    <property type="match status" value="1"/>
</dbReference>
<comment type="caution">
    <text evidence="7">The sequence shown here is derived from an EMBL/GenBank/DDBJ whole genome shotgun (WGS) entry which is preliminary data.</text>
</comment>
<evidence type="ECO:0000313" key="7">
    <source>
        <dbReference type="EMBL" id="KAG5636983.1"/>
    </source>
</evidence>
<keyword evidence="8" id="KW-1185">Reference proteome</keyword>
<dbReference type="InterPro" id="IPR002888">
    <property type="entry name" value="2Fe-2S-bd"/>
</dbReference>
<name>A0A9P7FRS5_9AGAR</name>
<dbReference type="AlphaFoldDB" id="A0A9P7FRS5"/>
<evidence type="ECO:0000256" key="2">
    <source>
        <dbReference type="ARBA" id="ARBA00022723"/>
    </source>
</evidence>
<dbReference type="GO" id="GO:0005506">
    <property type="term" value="F:iron ion binding"/>
    <property type="evidence" value="ECO:0007669"/>
    <property type="project" value="InterPro"/>
</dbReference>
<dbReference type="InterPro" id="IPR012675">
    <property type="entry name" value="Beta-grasp_dom_sf"/>
</dbReference>
<feature type="domain" description="2Fe-2S ferredoxin-type" evidence="6">
    <location>
        <begin position="14"/>
        <end position="104"/>
    </location>
</feature>
<protein>
    <recommendedName>
        <fullName evidence="6">2Fe-2S ferredoxin-type domain-containing protein</fullName>
    </recommendedName>
</protein>
<gene>
    <name evidence="7" type="ORF">H0H81_006189</name>
</gene>
<sequence length="191" mass="20240">MGDLAADFNAQATNTLLFYLNGTRISLNASTIDPDATLLDFIRAQGPGLTGTKLGCGEGGCGACTVVIQSKHPRTGVLQHLAVNACLAPLVSVDGKHVITVEGLGNSENPHPLQERMWKMSGSQCGFCTVSLEIELLCQSALLAGHDIQAGPYLWCSVQCVQPAMDPISNRSRCLGDNDLTDNFTPSHSLE</sequence>
<proteinExistence type="predicted"/>
<dbReference type="InterPro" id="IPR006058">
    <property type="entry name" value="2Fe2S_fd_BS"/>
</dbReference>
<dbReference type="InterPro" id="IPR016208">
    <property type="entry name" value="Ald_Oxase/xanthine_DH-like"/>
</dbReference>
<evidence type="ECO:0000313" key="8">
    <source>
        <dbReference type="Proteomes" id="UP000717328"/>
    </source>
</evidence>
<dbReference type="Pfam" id="PF01799">
    <property type="entry name" value="Fer2_2"/>
    <property type="match status" value="1"/>
</dbReference>
<dbReference type="Proteomes" id="UP000717328">
    <property type="component" value="Unassembled WGS sequence"/>
</dbReference>
<keyword evidence="2" id="KW-0479">Metal-binding</keyword>
<dbReference type="FunFam" id="3.10.20.30:FF:000015">
    <property type="entry name" value="Aldehyde oxidase 1"/>
    <property type="match status" value="1"/>
</dbReference>
<dbReference type="Pfam" id="PF00111">
    <property type="entry name" value="Fer2"/>
    <property type="match status" value="1"/>
</dbReference>
<keyword evidence="5" id="KW-0411">Iron-sulfur</keyword>
<keyword evidence="1" id="KW-0001">2Fe-2S</keyword>